<reference evidence="4" key="1">
    <citation type="journal article" date="2019" name="Int. J. Syst. Evol. Microbiol.">
        <title>The Global Catalogue of Microorganisms (GCM) 10K type strain sequencing project: providing services to taxonomists for standard genome sequencing and annotation.</title>
        <authorList>
            <consortium name="The Broad Institute Genomics Platform"/>
            <consortium name="The Broad Institute Genome Sequencing Center for Infectious Disease"/>
            <person name="Wu L."/>
            <person name="Ma J."/>
        </authorList>
    </citation>
    <scope>NUCLEOTIDE SEQUENCE [LARGE SCALE GENOMIC DNA]</scope>
    <source>
        <strain evidence="4">JCM 17342</strain>
    </source>
</reference>
<dbReference type="Gene3D" id="1.25.40.10">
    <property type="entry name" value="Tetratricopeptide repeat domain"/>
    <property type="match status" value="2"/>
</dbReference>
<evidence type="ECO:0000259" key="2">
    <source>
        <dbReference type="Pfam" id="PF12770"/>
    </source>
</evidence>
<sequence length="1094" mass="121056">MARALTPLVLMMQDDCLMEGLKKVELARADMKGELTLLESEIRRVQRLQVLHPAFFASLKLESAGDVERLVNAHPEAATPDFVEFLRTLQNEFGGVDVEEHNPPDLHILLFEDLARGESPTVAWGRGLQTAEEYVTEFLFPEQDRIRESLSSGEVQDIGARRELFERAIKIAQSVGDTQEEVALRLRRSGEILGGKQFFTSEELNAVLADLLMVRELTQEVDKESYAHASVNMSMVFAKISYGDREENIENAIELIDQALFHYTEDTHPSEWAKCVMNKAILLAEREKGARFDNLREAIDLCRASLRVRSPKQHLLDWAFSITNLAFTLAKYADILTESDEQQQRLLEAIDLYEDARKAYSDLALADHEAYVLRNRASTLLDLFDARRQENRRRIANRLVQSADQPVISWLTADGTSLGDIAAILAGFVDMAQINPGVFGEDEVPWWATEIMADDLNAVNTELVESARRDAEAALALQADTEGTGQGIVHELLARIAEMTGAPEEVGINHLRRSVEFFETSDMRRELLRAAAELGSIYARRGDWTASAEFYSLAVTKLDQLYGDRGTANGRELEASRYPKLAEWAGYVLAKAGHFDEAVLVIEKSRARVLGSTLIRDEADLNLLESLDFRLAERFRDYRERSRQEQLTACDDRGPAQEELRRVVSEIRLLPGLANFMTGTSLLEVWLATRPTRPLVYLISTAVGTVCLLARADGGDDQSLLINMVSDSSITSADLVRCLSAATPNGWSGLLFSKPAGLDETLGEAQALLGKAFANDLATVLCGIGAREVAVVPSGMLSAFPLGAAFISNSTKWWSRPKARCLSDVAAVTVAPSAMVLNACERRVERLGRRTPLFAGVGDPEESDEDRRLGWAGAELRAVNSLYQTDADTIRVGDDATRAFFLSVARDATHLHLACHGMNDLENPARSALFLSDGPLTVEEISERTRVESRLVVASACESGKFGVLGRANEYVGLPGAFLMSGTAAVVASLWPVNDLATCLLMVKFHELLCAIELDGARPGGAALALTGAQLWLRELSEREMRKFIHNHPDINLRGVDLDRSAYRFGDRSRLRKAVTRKPFSAPRHWAPFVVVGL</sequence>
<feature type="coiled-coil region" evidence="1">
    <location>
        <begin position="21"/>
        <end position="48"/>
    </location>
</feature>
<gene>
    <name evidence="3" type="ORF">GCM10022247_05460</name>
</gene>
<evidence type="ECO:0000313" key="4">
    <source>
        <dbReference type="Proteomes" id="UP001501747"/>
    </source>
</evidence>
<dbReference type="EMBL" id="BAABAL010000004">
    <property type="protein sequence ID" value="GAA3989755.1"/>
    <property type="molecule type" value="Genomic_DNA"/>
</dbReference>
<accession>A0ABP7R038</accession>
<protein>
    <recommendedName>
        <fullName evidence="2">CHAT domain-containing protein</fullName>
    </recommendedName>
</protein>
<dbReference type="InterPro" id="IPR011990">
    <property type="entry name" value="TPR-like_helical_dom_sf"/>
</dbReference>
<proteinExistence type="predicted"/>
<name>A0ABP7R038_9PSEU</name>
<keyword evidence="4" id="KW-1185">Reference proteome</keyword>
<dbReference type="Pfam" id="PF12770">
    <property type="entry name" value="CHAT"/>
    <property type="match status" value="1"/>
</dbReference>
<dbReference type="InterPro" id="IPR024983">
    <property type="entry name" value="CHAT_dom"/>
</dbReference>
<dbReference type="PANTHER" id="PTHR10098">
    <property type="entry name" value="RAPSYN-RELATED"/>
    <property type="match status" value="1"/>
</dbReference>
<dbReference type="Proteomes" id="UP001501747">
    <property type="component" value="Unassembled WGS sequence"/>
</dbReference>
<dbReference type="RefSeq" id="WP_344870865.1">
    <property type="nucleotide sequence ID" value="NZ_BAABAL010000004.1"/>
</dbReference>
<evidence type="ECO:0000256" key="1">
    <source>
        <dbReference type="SAM" id="Coils"/>
    </source>
</evidence>
<keyword evidence="1" id="KW-0175">Coiled coil</keyword>
<organism evidence="3 4">
    <name type="scientific">Allokutzneria multivorans</name>
    <dbReference type="NCBI Taxonomy" id="1142134"/>
    <lineage>
        <taxon>Bacteria</taxon>
        <taxon>Bacillati</taxon>
        <taxon>Actinomycetota</taxon>
        <taxon>Actinomycetes</taxon>
        <taxon>Pseudonocardiales</taxon>
        <taxon>Pseudonocardiaceae</taxon>
        <taxon>Allokutzneria</taxon>
    </lineage>
</organism>
<feature type="domain" description="CHAT" evidence="2">
    <location>
        <begin position="783"/>
        <end position="1093"/>
    </location>
</feature>
<evidence type="ECO:0000313" key="3">
    <source>
        <dbReference type="EMBL" id="GAA3989755.1"/>
    </source>
</evidence>
<comment type="caution">
    <text evidence="3">The sequence shown here is derived from an EMBL/GenBank/DDBJ whole genome shotgun (WGS) entry which is preliminary data.</text>
</comment>
<dbReference type="SUPFAM" id="SSF48452">
    <property type="entry name" value="TPR-like"/>
    <property type="match status" value="1"/>
</dbReference>